<dbReference type="SUPFAM" id="SSF53474">
    <property type="entry name" value="alpha/beta-Hydrolases"/>
    <property type="match status" value="1"/>
</dbReference>
<feature type="compositionally biased region" description="Polar residues" evidence="5">
    <location>
        <begin position="41"/>
        <end position="51"/>
    </location>
</feature>
<dbReference type="InterPro" id="IPR029058">
    <property type="entry name" value="AB_hydrolase_fold"/>
</dbReference>
<reference evidence="6" key="2">
    <citation type="submission" date="2023-06" db="EMBL/GenBank/DDBJ databases">
        <authorList>
            <person name="Swenson N.G."/>
            <person name="Wegrzyn J.L."/>
            <person name="Mcevoy S.L."/>
        </authorList>
    </citation>
    <scope>NUCLEOTIDE SEQUENCE</scope>
    <source>
        <strain evidence="6">NS2018</strain>
        <tissue evidence="6">Leaf</tissue>
    </source>
</reference>
<dbReference type="AlphaFoldDB" id="A0AA39VM38"/>
<keyword evidence="4" id="KW-0378">Hydrolase</keyword>
<evidence type="ECO:0000256" key="2">
    <source>
        <dbReference type="ARBA" id="ARBA00009431"/>
    </source>
</evidence>
<sequence length="590" mass="65397">MSTRVERRSRRSEAPDAPDALGQPAVPGDTETALLEHRPSQAVTPDRSSQLLHDPVDIQELSIDRTSQRTHPVNPSERRPPIDQSTVDPSGRSSRRDLILRIPRSQVDERGPSSSSARTDPHVPEQTPPPLRHGDRIPRSQVDERGPSSSSARTDPHVPEQTPPPLRRGDRIRRREAHLFWWLYKSPNRVEDPSKPWPILLWLQGGPGGSGVGLGNFLEIGPLDGHLKPRNYTWLKKADLLFVDSPVGTGFSYVEDESLVVKTDEDAATDLTTLLKMIFNGNENLQKSPLYIFAESYGGKFAVTLGLSALKAIQAGQLKLQLGGVALGNSWISPEDIVFSWAPLLKDLSRMNNNGLNISNSVALNIKQQIAEGKYENATSTWEELESVIAKYSHNVDFYNFLFDDGNGPISATKQFKGLARIDRYSRYLSTKKSSTAGAGGSDVDLYSLMNGPIKKKLRIIPENVTWGGQGYLVFPAMRGDFMKPRIQEVDELLAKGVNVTVYNGQVDLICCTKGVEAWVQKLKWDGLEEFLSLDRTPLYCGTDKTTTTGFSSSYKNFSFYWILGAGHFVPAEQPCVSLQMVGSITRSPN</sequence>
<evidence type="ECO:0000256" key="3">
    <source>
        <dbReference type="ARBA" id="ARBA00022525"/>
    </source>
</evidence>
<evidence type="ECO:0000313" key="7">
    <source>
        <dbReference type="Proteomes" id="UP001168877"/>
    </source>
</evidence>
<dbReference type="GO" id="GO:0005576">
    <property type="term" value="C:extracellular region"/>
    <property type="evidence" value="ECO:0007669"/>
    <property type="project" value="UniProtKB-SubCell"/>
</dbReference>
<dbReference type="PANTHER" id="PTHR11802:SF507">
    <property type="entry name" value="CARBOXYPEPTIDASE"/>
    <property type="match status" value="1"/>
</dbReference>
<keyword evidence="4" id="KW-0645">Protease</keyword>
<organism evidence="6 7">
    <name type="scientific">Acer saccharum</name>
    <name type="common">Sugar maple</name>
    <dbReference type="NCBI Taxonomy" id="4024"/>
    <lineage>
        <taxon>Eukaryota</taxon>
        <taxon>Viridiplantae</taxon>
        <taxon>Streptophyta</taxon>
        <taxon>Embryophyta</taxon>
        <taxon>Tracheophyta</taxon>
        <taxon>Spermatophyta</taxon>
        <taxon>Magnoliopsida</taxon>
        <taxon>eudicotyledons</taxon>
        <taxon>Gunneridae</taxon>
        <taxon>Pentapetalae</taxon>
        <taxon>rosids</taxon>
        <taxon>malvids</taxon>
        <taxon>Sapindales</taxon>
        <taxon>Sapindaceae</taxon>
        <taxon>Hippocastanoideae</taxon>
        <taxon>Acereae</taxon>
        <taxon>Acer</taxon>
    </lineage>
</organism>
<evidence type="ECO:0000256" key="4">
    <source>
        <dbReference type="RuleBase" id="RU361156"/>
    </source>
</evidence>
<feature type="compositionally biased region" description="Basic and acidic residues" evidence="5">
    <location>
        <begin position="1"/>
        <end position="14"/>
    </location>
</feature>
<evidence type="ECO:0000313" key="6">
    <source>
        <dbReference type="EMBL" id="KAK0585192.1"/>
    </source>
</evidence>
<comment type="caution">
    <text evidence="6">The sequence shown here is derived from an EMBL/GenBank/DDBJ whole genome shotgun (WGS) entry which is preliminary data.</text>
</comment>
<keyword evidence="7" id="KW-1185">Reference proteome</keyword>
<evidence type="ECO:0000256" key="5">
    <source>
        <dbReference type="SAM" id="MobiDB-lite"/>
    </source>
</evidence>
<dbReference type="PRINTS" id="PR00724">
    <property type="entry name" value="CRBOXYPTASEC"/>
</dbReference>
<proteinExistence type="inferred from homology"/>
<dbReference type="Gene3D" id="3.40.50.1820">
    <property type="entry name" value="alpha/beta hydrolase"/>
    <property type="match status" value="1"/>
</dbReference>
<dbReference type="InterPro" id="IPR018202">
    <property type="entry name" value="Ser_caboxypep_ser_AS"/>
</dbReference>
<feature type="region of interest" description="Disordered" evidence="5">
    <location>
        <begin position="1"/>
        <end position="170"/>
    </location>
</feature>
<dbReference type="EMBL" id="JAUESC010000383">
    <property type="protein sequence ID" value="KAK0585192.1"/>
    <property type="molecule type" value="Genomic_DNA"/>
</dbReference>
<feature type="compositionally biased region" description="Basic and acidic residues" evidence="5">
    <location>
        <begin position="132"/>
        <end position="146"/>
    </location>
</feature>
<dbReference type="EC" id="3.4.16.-" evidence="4"/>
<keyword evidence="4" id="KW-0121">Carboxypeptidase</keyword>
<dbReference type="GO" id="GO:0006508">
    <property type="term" value="P:proteolysis"/>
    <property type="evidence" value="ECO:0007669"/>
    <property type="project" value="UniProtKB-KW"/>
</dbReference>
<protein>
    <recommendedName>
        <fullName evidence="4">Carboxypeptidase</fullName>
        <ecNumber evidence="4">3.4.16.-</ecNumber>
    </recommendedName>
</protein>
<evidence type="ECO:0000256" key="1">
    <source>
        <dbReference type="ARBA" id="ARBA00004613"/>
    </source>
</evidence>
<dbReference type="PROSITE" id="PS00131">
    <property type="entry name" value="CARBOXYPEPT_SER_SER"/>
    <property type="match status" value="1"/>
</dbReference>
<accession>A0AA39VM38</accession>
<name>A0AA39VM38_ACESA</name>
<dbReference type="Proteomes" id="UP001168877">
    <property type="component" value="Unassembled WGS sequence"/>
</dbReference>
<reference evidence="6" key="1">
    <citation type="journal article" date="2022" name="Plant J.">
        <title>Strategies of tolerance reflected in two North American maple genomes.</title>
        <authorList>
            <person name="McEvoy S.L."/>
            <person name="Sezen U.U."/>
            <person name="Trouern-Trend A."/>
            <person name="McMahon S.M."/>
            <person name="Schaberg P.G."/>
            <person name="Yang J."/>
            <person name="Wegrzyn J.L."/>
            <person name="Swenson N.G."/>
        </authorList>
    </citation>
    <scope>NUCLEOTIDE SEQUENCE</scope>
    <source>
        <strain evidence="6">NS2018</strain>
    </source>
</reference>
<keyword evidence="3" id="KW-0964">Secreted</keyword>
<dbReference type="InterPro" id="IPR001563">
    <property type="entry name" value="Peptidase_S10"/>
</dbReference>
<dbReference type="GO" id="GO:0004185">
    <property type="term" value="F:serine-type carboxypeptidase activity"/>
    <property type="evidence" value="ECO:0007669"/>
    <property type="project" value="UniProtKB-UniRule"/>
</dbReference>
<feature type="compositionally biased region" description="Polar residues" evidence="5">
    <location>
        <begin position="83"/>
        <end position="92"/>
    </location>
</feature>
<comment type="subcellular location">
    <subcellularLocation>
        <location evidence="1">Secreted</location>
    </subcellularLocation>
</comment>
<dbReference type="Pfam" id="PF00450">
    <property type="entry name" value="Peptidase_S10"/>
    <property type="match status" value="1"/>
</dbReference>
<dbReference type="FunFam" id="3.40.50.1820:FF:000123">
    <property type="entry name" value="Carboxypeptidase"/>
    <property type="match status" value="1"/>
</dbReference>
<gene>
    <name evidence="6" type="ORF">LWI29_024481</name>
</gene>
<comment type="similarity">
    <text evidence="2 4">Belongs to the peptidase S10 family.</text>
</comment>
<dbReference type="PANTHER" id="PTHR11802">
    <property type="entry name" value="SERINE PROTEASE FAMILY S10 SERINE CARBOXYPEPTIDASE"/>
    <property type="match status" value="1"/>
</dbReference>